<evidence type="ECO:0000256" key="7">
    <source>
        <dbReference type="SAM" id="Coils"/>
    </source>
</evidence>
<keyword evidence="7" id="KW-0175">Coiled coil</keyword>
<dbReference type="GO" id="GO:0034974">
    <property type="term" value="C:Swi5-Swi2 complex"/>
    <property type="evidence" value="ECO:0007669"/>
    <property type="project" value="TreeGrafter"/>
</dbReference>
<dbReference type="InterPro" id="IPR010760">
    <property type="entry name" value="DNA-repair_Swi5"/>
</dbReference>
<dbReference type="Pfam" id="PF07061">
    <property type="entry name" value="Swi5"/>
    <property type="match status" value="1"/>
</dbReference>
<name>A0A3S1A361_ELYCH</name>
<gene>
    <name evidence="8" type="ORF">EGW08_002748</name>
</gene>
<dbReference type="FunFam" id="1.20.5.170:FF:000056">
    <property type="entry name" value="DNA repair protein SWI5 homolog"/>
    <property type="match status" value="1"/>
</dbReference>
<dbReference type="EMBL" id="RQTK01000055">
    <property type="protein sequence ID" value="RUS89451.1"/>
    <property type="molecule type" value="Genomic_DNA"/>
</dbReference>
<dbReference type="PANTHER" id="PTHR28529:SF2">
    <property type="entry name" value="DNA REPAIR PROTEIN SWI5 HOMOLOG"/>
    <property type="match status" value="1"/>
</dbReference>
<evidence type="ECO:0000256" key="5">
    <source>
        <dbReference type="ARBA" id="ARBA00030081"/>
    </source>
</evidence>
<dbReference type="GO" id="GO:0000724">
    <property type="term" value="P:double-strand break repair via homologous recombination"/>
    <property type="evidence" value="ECO:0007669"/>
    <property type="project" value="UniProtKB-ARBA"/>
</dbReference>
<evidence type="ECO:0000313" key="8">
    <source>
        <dbReference type="EMBL" id="RUS89451.1"/>
    </source>
</evidence>
<sequence length="115" mass="13113">MNKSLQGKCTVASPLSRQFKSPLSRNHNAGTHKLTDTQLKERLTSTQNRIQEVEKEIGELKACGYLETELQTHIDKLHEYNEIKDVGQMVLGRIAVIEGVQTKDLYKRYGLDIKD</sequence>
<keyword evidence="4" id="KW-0234">DNA repair</keyword>
<keyword evidence="9" id="KW-1185">Reference proteome</keyword>
<dbReference type="PANTHER" id="PTHR28529">
    <property type="entry name" value="DNA REPAIR PROTEIN SWI5 HOMOLOG"/>
    <property type="match status" value="1"/>
</dbReference>
<dbReference type="AlphaFoldDB" id="A0A3S1A361"/>
<dbReference type="GO" id="GO:0032798">
    <property type="term" value="C:Swi5-Sfr1 complex"/>
    <property type="evidence" value="ECO:0007669"/>
    <property type="project" value="UniProtKB-ARBA"/>
</dbReference>
<evidence type="ECO:0000256" key="4">
    <source>
        <dbReference type="ARBA" id="ARBA00023204"/>
    </source>
</evidence>
<comment type="similarity">
    <text evidence="1">Belongs to the SWI5/SAE3 family.</text>
</comment>
<comment type="function">
    <text evidence="6">Component of the SWI5-SFR1 complex, a complex required for double-strand break repair via homologous recombination.</text>
</comment>
<organism evidence="8 9">
    <name type="scientific">Elysia chlorotica</name>
    <name type="common">Eastern emerald elysia</name>
    <name type="synonym">Sea slug</name>
    <dbReference type="NCBI Taxonomy" id="188477"/>
    <lineage>
        <taxon>Eukaryota</taxon>
        <taxon>Metazoa</taxon>
        <taxon>Spiralia</taxon>
        <taxon>Lophotrochozoa</taxon>
        <taxon>Mollusca</taxon>
        <taxon>Gastropoda</taxon>
        <taxon>Heterobranchia</taxon>
        <taxon>Euthyneura</taxon>
        <taxon>Panpulmonata</taxon>
        <taxon>Sacoglossa</taxon>
        <taxon>Placobranchoidea</taxon>
        <taxon>Plakobranchidae</taxon>
        <taxon>Elysia</taxon>
    </lineage>
</organism>
<protein>
    <recommendedName>
        <fullName evidence="2">DNA repair protein SWI5 homolog</fullName>
    </recommendedName>
    <alternativeName>
        <fullName evidence="5">Protein SAE3 homolog</fullName>
    </alternativeName>
</protein>
<accession>A0A3S1A361</accession>
<dbReference type="Proteomes" id="UP000271974">
    <property type="component" value="Unassembled WGS sequence"/>
</dbReference>
<feature type="coiled-coil region" evidence="7">
    <location>
        <begin position="36"/>
        <end position="63"/>
    </location>
</feature>
<dbReference type="Gene3D" id="1.20.5.170">
    <property type="match status" value="1"/>
</dbReference>
<evidence type="ECO:0000313" key="9">
    <source>
        <dbReference type="Proteomes" id="UP000271974"/>
    </source>
</evidence>
<proteinExistence type="inferred from homology"/>
<comment type="caution">
    <text evidence="8">The sequence shown here is derived from an EMBL/GenBank/DDBJ whole genome shotgun (WGS) entry which is preliminary data.</text>
</comment>
<keyword evidence="3" id="KW-0227">DNA damage</keyword>
<evidence type="ECO:0000256" key="3">
    <source>
        <dbReference type="ARBA" id="ARBA00022763"/>
    </source>
</evidence>
<evidence type="ECO:0000256" key="1">
    <source>
        <dbReference type="ARBA" id="ARBA00008060"/>
    </source>
</evidence>
<evidence type="ECO:0000256" key="6">
    <source>
        <dbReference type="ARBA" id="ARBA00059338"/>
    </source>
</evidence>
<reference evidence="8 9" key="1">
    <citation type="submission" date="2019-01" db="EMBL/GenBank/DDBJ databases">
        <title>A draft genome assembly of the solar-powered sea slug Elysia chlorotica.</title>
        <authorList>
            <person name="Cai H."/>
            <person name="Li Q."/>
            <person name="Fang X."/>
            <person name="Li J."/>
            <person name="Curtis N.E."/>
            <person name="Altenburger A."/>
            <person name="Shibata T."/>
            <person name="Feng M."/>
            <person name="Maeda T."/>
            <person name="Schwartz J.A."/>
            <person name="Shigenobu S."/>
            <person name="Lundholm N."/>
            <person name="Nishiyama T."/>
            <person name="Yang H."/>
            <person name="Hasebe M."/>
            <person name="Li S."/>
            <person name="Pierce S.K."/>
            <person name="Wang J."/>
        </authorList>
    </citation>
    <scope>NUCLEOTIDE SEQUENCE [LARGE SCALE GENOMIC DNA]</scope>
    <source>
        <strain evidence="8">EC2010</strain>
        <tissue evidence="8">Whole organism of an adult</tissue>
    </source>
</reference>
<evidence type="ECO:0000256" key="2">
    <source>
        <dbReference type="ARBA" id="ARBA00019825"/>
    </source>
</evidence>
<dbReference type="OrthoDB" id="255837at2759"/>